<accession>A0A0S2I3K5</accession>
<keyword evidence="1" id="KW-0812">Transmembrane</keyword>
<sequence>MIRKTKKYDNIWLGLGSAVVLTILSFFGFYLINQSEFGSLTKFLTALQLTEMFSSVVSLSALPNLLLFFVFIWTKRNRSAKGVLTAVMLITIMVAYLRLG</sequence>
<proteinExistence type="predicted"/>
<organism evidence="2 3">
    <name type="scientific">Salinivirga cyanobacteriivorans</name>
    <dbReference type="NCBI Taxonomy" id="1307839"/>
    <lineage>
        <taxon>Bacteria</taxon>
        <taxon>Pseudomonadati</taxon>
        <taxon>Bacteroidota</taxon>
        <taxon>Bacteroidia</taxon>
        <taxon>Bacteroidales</taxon>
        <taxon>Salinivirgaceae</taxon>
        <taxon>Salinivirga</taxon>
    </lineage>
</organism>
<dbReference type="EMBL" id="CP013118">
    <property type="protein sequence ID" value="ALO16880.1"/>
    <property type="molecule type" value="Genomic_DNA"/>
</dbReference>
<gene>
    <name evidence="2" type="ORF">L21SP5_03266</name>
</gene>
<dbReference type="KEGG" id="blq:L21SP5_03266"/>
<keyword evidence="1" id="KW-0472">Membrane</keyword>
<keyword evidence="1" id="KW-1133">Transmembrane helix</keyword>
<dbReference type="RefSeq" id="WP_057954226.1">
    <property type="nucleotide sequence ID" value="NZ_CP013118.1"/>
</dbReference>
<dbReference type="AlphaFoldDB" id="A0A0S2I3K5"/>
<evidence type="ECO:0000256" key="1">
    <source>
        <dbReference type="SAM" id="Phobius"/>
    </source>
</evidence>
<reference evidence="2 3" key="1">
    <citation type="submission" date="2015-11" db="EMBL/GenBank/DDBJ databases">
        <title>Description and complete genome sequence of a novel strain predominating in hypersaline microbial mats and representing a new family of the Bacteriodetes phylum.</title>
        <authorList>
            <person name="Spring S."/>
            <person name="Bunk B."/>
            <person name="Sproer C."/>
            <person name="Klenk H.-P."/>
        </authorList>
    </citation>
    <scope>NUCLEOTIDE SEQUENCE [LARGE SCALE GENOMIC DNA]</scope>
    <source>
        <strain evidence="2 3">L21-Spi-D4</strain>
    </source>
</reference>
<feature type="transmembrane region" description="Helical" evidence="1">
    <location>
        <begin position="12"/>
        <end position="32"/>
    </location>
</feature>
<feature type="transmembrane region" description="Helical" evidence="1">
    <location>
        <begin position="80"/>
        <end position="99"/>
    </location>
</feature>
<dbReference type="OrthoDB" id="1122942at2"/>
<dbReference type="STRING" id="1307839.L21SP5_03266"/>
<feature type="transmembrane region" description="Helical" evidence="1">
    <location>
        <begin position="52"/>
        <end position="73"/>
    </location>
</feature>
<evidence type="ECO:0000313" key="2">
    <source>
        <dbReference type="EMBL" id="ALO16880.1"/>
    </source>
</evidence>
<evidence type="ECO:0000313" key="3">
    <source>
        <dbReference type="Proteomes" id="UP000064893"/>
    </source>
</evidence>
<protein>
    <submittedName>
        <fullName evidence="2">Uncharacterized protein</fullName>
    </submittedName>
</protein>
<name>A0A0S2I3K5_9BACT</name>
<dbReference type="Proteomes" id="UP000064893">
    <property type="component" value="Chromosome"/>
</dbReference>
<keyword evidence="3" id="KW-1185">Reference proteome</keyword>